<protein>
    <submittedName>
        <fullName evidence="3">Uncharacterized protein</fullName>
    </submittedName>
</protein>
<evidence type="ECO:0000256" key="2">
    <source>
        <dbReference type="SAM" id="Phobius"/>
    </source>
</evidence>
<feature type="compositionally biased region" description="Low complexity" evidence="1">
    <location>
        <begin position="41"/>
        <end position="60"/>
    </location>
</feature>
<keyword evidence="2" id="KW-0472">Membrane</keyword>
<dbReference type="STRING" id="683260.SAMN05421874_106296"/>
<accession>A0A1G9APX9</accession>
<dbReference type="EMBL" id="FNFB01000006">
    <property type="protein sequence ID" value="SDK29368.1"/>
    <property type="molecule type" value="Genomic_DNA"/>
</dbReference>
<keyword evidence="2" id="KW-1133">Transmembrane helix</keyword>
<reference evidence="3 4" key="1">
    <citation type="submission" date="2016-10" db="EMBL/GenBank/DDBJ databases">
        <authorList>
            <person name="de Groot N.N."/>
        </authorList>
    </citation>
    <scope>NUCLEOTIDE SEQUENCE [LARGE SCALE GENOMIC DNA]</scope>
    <source>
        <strain evidence="3 4">CGMCC 4.5681</strain>
    </source>
</reference>
<keyword evidence="2" id="KW-0812">Transmembrane</keyword>
<sequence length="444" mass="46113">MADVGEQSPESDPPTVPFRKIVLSAEGTPTTARPPGPPSTAQPAAAQPASVQPAPAKPASTDSRPPGRAEVSASALTQPFAVQARPGAQPQSGPQSGPQPVPQGQPAGGTPGTPPRDGGSERGAFARPYSGGQASGAVAEEVGPTREQAPRRRKPRPPAEWRQVWPRVPQPPATHRPAMTAAGGPGSGPVPRRRLGDVPMKVVYLLGAIAATVLAVVLVFTVFSGDVPARHAAEEQFAGVAPVPTVTATPTPSASPTPTQAPIVLPPVPASKTYATFPGTASVVVGLVNDERTGISYPKLAAPWQAVKSPSPFSAAQQVGKAVVPHTRIASAMLPGDAPKKKPVSDADYRAIAAQAVRWTMRTQFPKGATLAWTASQRLPVGKGWTLGYKVTYTSGGKKRQAQAMVTVVEVGKTKPAMLMANMLDTDKARWPDLNTLVQRVRPL</sequence>
<dbReference type="Proteomes" id="UP000198683">
    <property type="component" value="Unassembled WGS sequence"/>
</dbReference>
<feature type="compositionally biased region" description="Low complexity" evidence="1">
    <location>
        <begin position="83"/>
        <end position="96"/>
    </location>
</feature>
<proteinExistence type="predicted"/>
<evidence type="ECO:0000313" key="3">
    <source>
        <dbReference type="EMBL" id="SDK29368.1"/>
    </source>
</evidence>
<dbReference type="AlphaFoldDB" id="A0A1G9APX9"/>
<gene>
    <name evidence="3" type="ORF">SAMN05421874_106296</name>
</gene>
<name>A0A1G9APX9_9ACTN</name>
<evidence type="ECO:0000313" key="4">
    <source>
        <dbReference type="Proteomes" id="UP000198683"/>
    </source>
</evidence>
<organism evidence="3 4">
    <name type="scientific">Nonomuraea maritima</name>
    <dbReference type="NCBI Taxonomy" id="683260"/>
    <lineage>
        <taxon>Bacteria</taxon>
        <taxon>Bacillati</taxon>
        <taxon>Actinomycetota</taxon>
        <taxon>Actinomycetes</taxon>
        <taxon>Streptosporangiales</taxon>
        <taxon>Streptosporangiaceae</taxon>
        <taxon>Nonomuraea</taxon>
    </lineage>
</organism>
<feature type="transmembrane region" description="Helical" evidence="2">
    <location>
        <begin position="202"/>
        <end position="223"/>
    </location>
</feature>
<feature type="region of interest" description="Disordered" evidence="1">
    <location>
        <begin position="1"/>
        <end position="191"/>
    </location>
</feature>
<evidence type="ECO:0000256" key="1">
    <source>
        <dbReference type="SAM" id="MobiDB-lite"/>
    </source>
</evidence>
<keyword evidence="4" id="KW-1185">Reference proteome</keyword>